<comment type="caution">
    <text evidence="2">The sequence shown here is derived from an EMBL/GenBank/DDBJ whole genome shotgun (WGS) entry which is preliminary data.</text>
</comment>
<keyword evidence="1" id="KW-0732">Signal</keyword>
<organism evidence="2 3">
    <name type="scientific">Ficus carica</name>
    <name type="common">Common fig</name>
    <dbReference type="NCBI Taxonomy" id="3494"/>
    <lineage>
        <taxon>Eukaryota</taxon>
        <taxon>Viridiplantae</taxon>
        <taxon>Streptophyta</taxon>
        <taxon>Embryophyta</taxon>
        <taxon>Tracheophyta</taxon>
        <taxon>Spermatophyta</taxon>
        <taxon>Magnoliopsida</taxon>
        <taxon>eudicotyledons</taxon>
        <taxon>Gunneridae</taxon>
        <taxon>Pentapetalae</taxon>
        <taxon>rosids</taxon>
        <taxon>fabids</taxon>
        <taxon>Rosales</taxon>
        <taxon>Moraceae</taxon>
        <taxon>Ficeae</taxon>
        <taxon>Ficus</taxon>
    </lineage>
</organism>
<protein>
    <recommendedName>
        <fullName evidence="4">Glycine-rich protein</fullName>
    </recommendedName>
</protein>
<feature type="signal peptide" evidence="1">
    <location>
        <begin position="1"/>
        <end position="30"/>
    </location>
</feature>
<feature type="chain" id="PRO_5041677197" description="Glycine-rich protein" evidence="1">
    <location>
        <begin position="31"/>
        <end position="80"/>
    </location>
</feature>
<gene>
    <name evidence="2" type="ORF">TIFTF001_024269</name>
</gene>
<evidence type="ECO:0000313" key="2">
    <source>
        <dbReference type="EMBL" id="GMN55155.1"/>
    </source>
</evidence>
<evidence type="ECO:0000313" key="3">
    <source>
        <dbReference type="Proteomes" id="UP001187192"/>
    </source>
</evidence>
<keyword evidence="3" id="KW-1185">Reference proteome</keyword>
<evidence type="ECO:0008006" key="4">
    <source>
        <dbReference type="Google" id="ProtNLM"/>
    </source>
</evidence>
<name>A0AA88AN21_FICCA</name>
<dbReference type="AlphaFoldDB" id="A0AA88AN21"/>
<feature type="non-terminal residue" evidence="2">
    <location>
        <position position="80"/>
    </location>
</feature>
<dbReference type="EMBL" id="BTGU01000055">
    <property type="protein sequence ID" value="GMN55155.1"/>
    <property type="molecule type" value="Genomic_DNA"/>
</dbReference>
<dbReference type="Proteomes" id="UP001187192">
    <property type="component" value="Unassembled WGS sequence"/>
</dbReference>
<reference evidence="2" key="1">
    <citation type="submission" date="2023-07" db="EMBL/GenBank/DDBJ databases">
        <title>draft genome sequence of fig (Ficus carica).</title>
        <authorList>
            <person name="Takahashi T."/>
            <person name="Nishimura K."/>
        </authorList>
    </citation>
    <scope>NUCLEOTIDE SEQUENCE</scope>
</reference>
<accession>A0AA88AN21</accession>
<evidence type="ECO:0000256" key="1">
    <source>
        <dbReference type="SAM" id="SignalP"/>
    </source>
</evidence>
<sequence length="80" mass="7295">MGRFSFSFSSNVRVLVGFMLFVLVIGVVQCRRFEKETFLGGGFGGGAGGGGGVGLGGGGGHGGGLGGGGGAGGGLGGGGG</sequence>
<proteinExistence type="predicted"/>